<dbReference type="SUPFAM" id="SSF51395">
    <property type="entry name" value="FMN-linked oxidoreductases"/>
    <property type="match status" value="1"/>
</dbReference>
<sequence>MKHINIKIQKILENGVCIMCDLTIKRGLYDYREEHDACGIGFYANMDNKRSHDIVDKSLEMLRRLDHRGGVGADGITGDGAGIMTEIPFDYFNKHVDFELSCEGEYAVGLFFSQKVIVNTRYQKMIDLLFRSEGLKVLGYREVPVNKEVLAQHVAKTMPYVYQIFVDITNYQDIEKKLYLARKQIEHEAEQQGLELYFTSLSHKTIVYKGWLRSDQIKGLYLDLQHSDYQSKFGLVHSRFSTNTFPSWKRAHPNRMLMHNGEINTIQGNVNWMRARQRQLIQTLFPNDAHKICQIVDEDGSDSAIVDNALEFLTLAMEPEQAAMLLIPEPWQHDKANDATVRAFYEFYSYLMEPWDGPTMISFCNGDKIGALTDRNGLRPGRYTITKDNYIVFSSEVGVVDIPEANVAYKGQLNPGKLLLVDFETQQVIENNELKSRIATQYPYKTWLAKHKIDLHLEQIGYQSSCLSETTIFKLQQQFGYTKEDINKYMSELVTGKKDPIGAMGYDVPIAVLNEQPQSLFNYFKQLFAQVTNPPIDAYREKIVTSELSYLGAEGNILHPTPEALKRIQLQRPVLTPSQLEYIESSEFKTVRLSTLYTNVLADALELLGQQAIEAVKDGAEILVLDDSLLSQETAYAMPILLATSYIHQLLIKENLHMNTSIVAYSGETREVHHVACLLGYGANAVVPYLAQATIEQLTVQKKLTGKVSNNVETYTQILSEGVIKVMAKMGISTVQSYHGAQIFEAIGLSHEVIERYFPGTPSKLSGLSIAQIEAENKAQQQRHLDYLPSGSVFQWRQQGQHHVFNPLTIFKLQHACRENDYQQFKEFTAAVHSKRFDHIRDLLTFKQQHPISIEEVESAEEIVRRFNTGAMSYGSISAEAHETLAKAMNQLGGKSNSGEGGEHAYRYKQQADGSNISSAIKQVASGRFGVTSEYLQHAKELQIKVAQGAKPGEGGQLPGSKVYPWIAKVRGATPGIGLISPPPHHDIYSIEDLAQLIHDLKNANRNADVAVKLVSKSGVGTIASGVAKAFADKIVISGYDGGTGASPKTSIQHAGLPWEIGLAETHQTLKLNDLRSRVKIETDGKLLTGRDVALACALGAEEFGFATAPLVVLGCVMMRVCHKDTCPVGIATQNKDLRALFNGKAEHVVNFMYFIAEEMREILASLGLKRVEDLIGRTDLLERATDIPPRSKAATLDLSPLLEPIAGVNYQQMTQQHHLEQGFDLSSLYYDAQIAIKEGQHFEGTYVIHNEQRDVGVITGSTITEYYGPDGLPEDTIIVKTSGHAGQSIAAFAPQGLTIQHTGDANDYVGKGLSGGKICIKAPKPEREKDIIVGNVCFYGATAGEAYINGHAGERFCIRNSGVNVVVEGIGDHGLEYMTGGHVLILGDVGKNFGQGMSGGVCYVFPSDVEAFKATHALETLAFKQVVHQEEQALIRQMLEAHIAYTNSTKARDVLKQFDQIESRAVKVIPKDYELMMQKIEIKRRQYSSDADALLAAFNDDSTSIDKALQPTLVY</sequence>
<proteinExistence type="inferred from homology"/>
<dbReference type="PANTHER" id="PTHR11938">
    <property type="entry name" value="FAD NADPH DEHYDROGENASE/OXIDOREDUCTASE"/>
    <property type="match status" value="1"/>
</dbReference>
<dbReference type="InterPro" id="IPR029055">
    <property type="entry name" value="Ntn_hydrolases_N"/>
</dbReference>
<evidence type="ECO:0000256" key="6">
    <source>
        <dbReference type="ARBA" id="ARBA00022643"/>
    </source>
</evidence>
<evidence type="ECO:0000256" key="10">
    <source>
        <dbReference type="ARBA" id="ARBA00023004"/>
    </source>
</evidence>
<dbReference type="InterPro" id="IPR002489">
    <property type="entry name" value="Glu_synth_asu_C"/>
</dbReference>
<evidence type="ECO:0000256" key="9">
    <source>
        <dbReference type="ARBA" id="ARBA00023002"/>
    </source>
</evidence>
<feature type="domain" description="Glutamine amidotransferase type-2" evidence="15">
    <location>
        <begin position="38"/>
        <end position="424"/>
    </location>
</feature>
<keyword evidence="7" id="KW-0479">Metal-binding</keyword>
<evidence type="ECO:0000256" key="3">
    <source>
        <dbReference type="ARBA" id="ARBA00009716"/>
    </source>
</evidence>
<dbReference type="EMBL" id="LRQI01000073">
    <property type="protein sequence ID" value="KXA37555.1"/>
    <property type="molecule type" value="Genomic_DNA"/>
</dbReference>
<dbReference type="InterPro" id="IPR013785">
    <property type="entry name" value="Aldolase_TIM"/>
</dbReference>
<dbReference type="InterPro" id="IPR002932">
    <property type="entry name" value="Glu_synthdom"/>
</dbReference>
<dbReference type="SUPFAM" id="SSF69336">
    <property type="entry name" value="Alpha subunit of glutamate synthase, C-terminal domain"/>
    <property type="match status" value="1"/>
</dbReference>
<dbReference type="Pfam" id="PF01645">
    <property type="entry name" value="Glu_synthase"/>
    <property type="match status" value="1"/>
</dbReference>
<evidence type="ECO:0000256" key="13">
    <source>
        <dbReference type="ARBA" id="ARBA00023291"/>
    </source>
</evidence>
<dbReference type="SUPFAM" id="SSF56235">
    <property type="entry name" value="N-terminal nucleophile aminohydrolases (Ntn hydrolases)"/>
    <property type="match status" value="1"/>
</dbReference>
<dbReference type="CDD" id="cd02808">
    <property type="entry name" value="GltS_FMN"/>
    <property type="match status" value="1"/>
</dbReference>
<keyword evidence="13" id="KW-0003">3Fe-4S</keyword>
<comment type="cofactor">
    <cofactor evidence="1">
        <name>FMN</name>
        <dbReference type="ChEBI" id="CHEBI:58210"/>
    </cofactor>
</comment>
<evidence type="ECO:0000256" key="5">
    <source>
        <dbReference type="ARBA" id="ARBA00022630"/>
    </source>
</evidence>
<keyword evidence="11" id="KW-0411">Iron-sulfur</keyword>
<evidence type="ECO:0000256" key="14">
    <source>
        <dbReference type="ARBA" id="ARBA00029440"/>
    </source>
</evidence>
<reference evidence="16 17" key="1">
    <citation type="submission" date="2016-01" db="EMBL/GenBank/DDBJ databases">
        <authorList>
            <person name="Mitreva M."/>
            <person name="Pepin K.H."/>
            <person name="Mihindukulasuriya K.A."/>
            <person name="Fulton R."/>
            <person name="Fronick C."/>
            <person name="O'Laughlin M."/>
            <person name="Miner T."/>
            <person name="Herter B."/>
            <person name="Rosa B.A."/>
            <person name="Cordes M."/>
            <person name="Tomlinson C."/>
            <person name="Wollam A."/>
            <person name="Palsikar V.B."/>
            <person name="Mardis E.R."/>
            <person name="Wilson R.K."/>
        </authorList>
    </citation>
    <scope>NUCLEOTIDE SEQUENCE [LARGE SCALE GENOMIC DNA]</scope>
    <source>
        <strain evidence="16 17">MJR7738</strain>
    </source>
</reference>
<evidence type="ECO:0000256" key="8">
    <source>
        <dbReference type="ARBA" id="ARBA00022962"/>
    </source>
</evidence>
<evidence type="ECO:0000256" key="4">
    <source>
        <dbReference type="ARBA" id="ARBA00022605"/>
    </source>
</evidence>
<evidence type="ECO:0000256" key="2">
    <source>
        <dbReference type="ARBA" id="ARBA00001927"/>
    </source>
</evidence>
<dbReference type="GO" id="GO:0006537">
    <property type="term" value="P:glutamate biosynthetic process"/>
    <property type="evidence" value="ECO:0007669"/>
    <property type="project" value="UniProtKB-KW"/>
</dbReference>
<dbReference type="GO" id="GO:0015930">
    <property type="term" value="F:glutamate synthase activity"/>
    <property type="evidence" value="ECO:0007669"/>
    <property type="project" value="UniProtKB-ARBA"/>
</dbReference>
<dbReference type="Gene3D" id="2.160.20.60">
    <property type="entry name" value="Glutamate synthase, alpha subunit, C-terminal domain"/>
    <property type="match status" value="1"/>
</dbReference>
<dbReference type="Pfam" id="PF04898">
    <property type="entry name" value="Glu_syn_central"/>
    <property type="match status" value="1"/>
</dbReference>
<comment type="similarity">
    <text evidence="3">Belongs to the glutamate synthase family.</text>
</comment>
<gene>
    <name evidence="16" type="ORF">HMPREF3225_01621</name>
</gene>
<comment type="cofactor">
    <cofactor evidence="2">
        <name>[3Fe-4S] cluster</name>
        <dbReference type="ChEBI" id="CHEBI:21137"/>
    </cofactor>
</comment>
<dbReference type="Pfam" id="PF01493">
    <property type="entry name" value="GXGXG"/>
    <property type="match status" value="1"/>
</dbReference>
<keyword evidence="10" id="KW-0408">Iron</keyword>
<keyword evidence="9" id="KW-0560">Oxidoreductase</keyword>
<keyword evidence="8" id="KW-0315">Glutamine amidotransferase</keyword>
<evidence type="ECO:0000256" key="11">
    <source>
        <dbReference type="ARBA" id="ARBA00023014"/>
    </source>
</evidence>
<keyword evidence="6" id="KW-0288">FMN</keyword>
<dbReference type="CDD" id="cd00713">
    <property type="entry name" value="GltS"/>
    <property type="match status" value="1"/>
</dbReference>
<evidence type="ECO:0000313" key="16">
    <source>
        <dbReference type="EMBL" id="KXA37555.1"/>
    </source>
</evidence>
<keyword evidence="5" id="KW-0285">Flavoprotein</keyword>
<dbReference type="GO" id="GO:0046872">
    <property type="term" value="F:metal ion binding"/>
    <property type="evidence" value="ECO:0007669"/>
    <property type="project" value="UniProtKB-KW"/>
</dbReference>
<dbReference type="InterPro" id="IPR036485">
    <property type="entry name" value="Glu_synth_asu_C_sf"/>
</dbReference>
<dbReference type="NCBIfam" id="NF008730">
    <property type="entry name" value="PRK11750.1"/>
    <property type="match status" value="1"/>
</dbReference>
<dbReference type="GO" id="GO:0051538">
    <property type="term" value="F:3 iron, 4 sulfur cluster binding"/>
    <property type="evidence" value="ECO:0007669"/>
    <property type="project" value="UniProtKB-KW"/>
</dbReference>
<evidence type="ECO:0000256" key="7">
    <source>
        <dbReference type="ARBA" id="ARBA00022723"/>
    </source>
</evidence>
<dbReference type="InterPro" id="IPR006982">
    <property type="entry name" value="Glu_synth_centr_N"/>
</dbReference>
<dbReference type="PANTHER" id="PTHR11938:SF133">
    <property type="entry name" value="GLUTAMATE SYNTHASE (NADH)"/>
    <property type="match status" value="1"/>
</dbReference>
<name>A0ABD4EEV9_STALU</name>
<dbReference type="Gene3D" id="3.20.20.70">
    <property type="entry name" value="Aldolase class I"/>
    <property type="match status" value="2"/>
</dbReference>
<comment type="caution">
    <text evidence="16">The sequence shown here is derived from an EMBL/GenBank/DDBJ whole genome shotgun (WGS) entry which is preliminary data.</text>
</comment>
<evidence type="ECO:0000256" key="12">
    <source>
        <dbReference type="ARBA" id="ARBA00023164"/>
    </source>
</evidence>
<keyword evidence="4" id="KW-0028">Amino-acid biosynthesis</keyword>
<evidence type="ECO:0000259" key="15">
    <source>
        <dbReference type="PROSITE" id="PS51278"/>
    </source>
</evidence>
<dbReference type="Proteomes" id="UP000070063">
    <property type="component" value="Unassembled WGS sequence"/>
</dbReference>
<evidence type="ECO:0000313" key="17">
    <source>
        <dbReference type="Proteomes" id="UP000070063"/>
    </source>
</evidence>
<comment type="pathway">
    <text evidence="14">Amino-acid biosynthesis.</text>
</comment>
<dbReference type="InterPro" id="IPR050711">
    <property type="entry name" value="ET-N_metabolism_enzyme"/>
</dbReference>
<accession>A0ABD4EEV9</accession>
<dbReference type="InterPro" id="IPR017932">
    <property type="entry name" value="GATase_2_dom"/>
</dbReference>
<dbReference type="FunFam" id="3.20.20.70:FF:000061">
    <property type="entry name" value="Glutamate synthase large subunit"/>
    <property type="match status" value="1"/>
</dbReference>
<protein>
    <submittedName>
        <fullName evidence="16">Glutamate synthase [NADPH], large subunit</fullName>
    </submittedName>
</protein>
<dbReference type="PROSITE" id="PS51278">
    <property type="entry name" value="GATASE_TYPE_2"/>
    <property type="match status" value="1"/>
</dbReference>
<dbReference type="Pfam" id="PF00310">
    <property type="entry name" value="GATase_2"/>
    <property type="match status" value="1"/>
</dbReference>
<dbReference type="Gene3D" id="3.60.20.10">
    <property type="entry name" value="Glutamine Phosphoribosylpyrophosphate, subunit 1, domain 1"/>
    <property type="match status" value="1"/>
</dbReference>
<dbReference type="FunFam" id="3.60.20.10:FF:000001">
    <property type="entry name" value="Glutamate synthase, large subunit"/>
    <property type="match status" value="1"/>
</dbReference>
<keyword evidence="12" id="KW-0314">Glutamate biosynthesis</keyword>
<organism evidence="16 17">
    <name type="scientific">Staphylococcus lugdunensis</name>
    <dbReference type="NCBI Taxonomy" id="28035"/>
    <lineage>
        <taxon>Bacteria</taxon>
        <taxon>Bacillati</taxon>
        <taxon>Bacillota</taxon>
        <taxon>Bacilli</taxon>
        <taxon>Bacillales</taxon>
        <taxon>Staphylococcaceae</taxon>
        <taxon>Staphylococcus</taxon>
    </lineage>
</organism>
<evidence type="ECO:0000256" key="1">
    <source>
        <dbReference type="ARBA" id="ARBA00001917"/>
    </source>
</evidence>